<keyword evidence="3 5" id="KW-1133">Transmembrane helix</keyword>
<evidence type="ECO:0000256" key="1">
    <source>
        <dbReference type="ARBA" id="ARBA00004141"/>
    </source>
</evidence>
<evidence type="ECO:0000256" key="4">
    <source>
        <dbReference type="ARBA" id="ARBA00023136"/>
    </source>
</evidence>
<dbReference type="PROSITE" id="PS51012">
    <property type="entry name" value="ABC_TM2"/>
    <property type="match status" value="1"/>
</dbReference>
<name>A0A518CHK6_9PLAN</name>
<dbReference type="Pfam" id="PF01061">
    <property type="entry name" value="ABC2_membrane"/>
    <property type="match status" value="1"/>
</dbReference>
<proteinExistence type="inferred from homology"/>
<keyword evidence="4 5" id="KW-0472">Membrane</keyword>
<gene>
    <name evidence="7" type="primary">ybhR_1</name>
    <name evidence="7" type="ORF">Pla110_04110</name>
</gene>
<evidence type="ECO:0000256" key="2">
    <source>
        <dbReference type="ARBA" id="ARBA00022692"/>
    </source>
</evidence>
<evidence type="ECO:0000259" key="6">
    <source>
        <dbReference type="PROSITE" id="PS51012"/>
    </source>
</evidence>
<dbReference type="OrthoDB" id="9788252at2"/>
<dbReference type="PANTHER" id="PTHR43229">
    <property type="entry name" value="NODULATION PROTEIN J"/>
    <property type="match status" value="1"/>
</dbReference>
<evidence type="ECO:0000313" key="8">
    <source>
        <dbReference type="Proteomes" id="UP000317178"/>
    </source>
</evidence>
<feature type="transmembrane region" description="Helical" evidence="5">
    <location>
        <begin position="169"/>
        <end position="191"/>
    </location>
</feature>
<feature type="transmembrane region" description="Helical" evidence="5">
    <location>
        <begin position="83"/>
        <end position="105"/>
    </location>
</feature>
<feature type="domain" description="ABC transmembrane type-2" evidence="6">
    <location>
        <begin position="44"/>
        <end position="288"/>
    </location>
</feature>
<protein>
    <recommendedName>
        <fullName evidence="5">Transport permease protein</fullName>
    </recommendedName>
</protein>
<feature type="transmembrane region" description="Helical" evidence="5">
    <location>
        <begin position="49"/>
        <end position="68"/>
    </location>
</feature>
<dbReference type="KEGG" id="plon:Pla110_04110"/>
<comment type="subcellular location">
    <subcellularLocation>
        <location evidence="5">Cell membrane</location>
        <topology evidence="5">Multi-pass membrane protein</topology>
    </subcellularLocation>
    <subcellularLocation>
        <location evidence="1">Membrane</location>
        <topology evidence="1">Multi-pass membrane protein</topology>
    </subcellularLocation>
</comment>
<dbReference type="GO" id="GO:0043190">
    <property type="term" value="C:ATP-binding cassette (ABC) transporter complex"/>
    <property type="evidence" value="ECO:0007669"/>
    <property type="project" value="InterPro"/>
</dbReference>
<dbReference type="GO" id="GO:0140359">
    <property type="term" value="F:ABC-type transporter activity"/>
    <property type="evidence" value="ECO:0007669"/>
    <property type="project" value="InterPro"/>
</dbReference>
<keyword evidence="2 5" id="KW-0812">Transmembrane</keyword>
<keyword evidence="5" id="KW-0813">Transport</keyword>
<feature type="transmembrane region" description="Helical" evidence="5">
    <location>
        <begin position="203"/>
        <end position="222"/>
    </location>
</feature>
<accession>A0A518CHK6</accession>
<dbReference type="PIRSF" id="PIRSF006648">
    <property type="entry name" value="DrrB"/>
    <property type="match status" value="1"/>
</dbReference>
<sequence length="294" mass="31840">MTGTIQVHPDTPTGKKPSGAISAAGLAIWALAARELVRFFRQRTRVVGALGQPLIFWILFGAGLHGSFQAPDWAPEGMTYQEYFFPGVVVLIILFTAIFSTISLIEDRREGFLQGVLVAPVPRFSIVLGKLAGGTILALIQAALFLAIGPMLSMVGLAPAMQVAWSLETALAAGFFLTLVAFALTSLGYVIAWPMESTQGFHAIMSVFLMPMWLLSGAFFPIPESGWLAWVMRCNPLTYGVAGLRQLMYSEAELQTAAAIPSIWMCAGIMLFFGLVCTAIAVWMTGRRKAADQR</sequence>
<dbReference type="InterPro" id="IPR013525">
    <property type="entry name" value="ABC2_TM"/>
</dbReference>
<feature type="transmembrane region" description="Helical" evidence="5">
    <location>
        <begin position="126"/>
        <end position="149"/>
    </location>
</feature>
<evidence type="ECO:0000313" key="7">
    <source>
        <dbReference type="EMBL" id="QDU78707.1"/>
    </source>
</evidence>
<dbReference type="RefSeq" id="WP_144992679.1">
    <property type="nucleotide sequence ID" value="NZ_CP036281.1"/>
</dbReference>
<dbReference type="InterPro" id="IPR051784">
    <property type="entry name" value="Nod_factor_ABC_transporter"/>
</dbReference>
<comment type="similarity">
    <text evidence="5">Belongs to the ABC-2 integral membrane protein family.</text>
</comment>
<evidence type="ECO:0000256" key="5">
    <source>
        <dbReference type="RuleBase" id="RU361157"/>
    </source>
</evidence>
<dbReference type="InterPro" id="IPR000412">
    <property type="entry name" value="ABC_2_transport"/>
</dbReference>
<feature type="transmembrane region" description="Helical" evidence="5">
    <location>
        <begin position="262"/>
        <end position="284"/>
    </location>
</feature>
<reference evidence="7 8" key="1">
    <citation type="submission" date="2019-02" db="EMBL/GenBank/DDBJ databases">
        <title>Deep-cultivation of Planctomycetes and their phenomic and genomic characterization uncovers novel biology.</title>
        <authorList>
            <person name="Wiegand S."/>
            <person name="Jogler M."/>
            <person name="Boedeker C."/>
            <person name="Pinto D."/>
            <person name="Vollmers J."/>
            <person name="Rivas-Marin E."/>
            <person name="Kohn T."/>
            <person name="Peeters S.H."/>
            <person name="Heuer A."/>
            <person name="Rast P."/>
            <person name="Oberbeckmann S."/>
            <person name="Bunk B."/>
            <person name="Jeske O."/>
            <person name="Meyerdierks A."/>
            <person name="Storesund J.E."/>
            <person name="Kallscheuer N."/>
            <person name="Luecker S."/>
            <person name="Lage O.M."/>
            <person name="Pohl T."/>
            <person name="Merkel B.J."/>
            <person name="Hornburger P."/>
            <person name="Mueller R.-W."/>
            <person name="Bruemmer F."/>
            <person name="Labrenz M."/>
            <person name="Spormann A.M."/>
            <person name="Op den Camp H."/>
            <person name="Overmann J."/>
            <person name="Amann R."/>
            <person name="Jetten M.S.M."/>
            <person name="Mascher T."/>
            <person name="Medema M.H."/>
            <person name="Devos D.P."/>
            <person name="Kaster A.-K."/>
            <person name="Ovreas L."/>
            <person name="Rohde M."/>
            <person name="Galperin M.Y."/>
            <person name="Jogler C."/>
        </authorList>
    </citation>
    <scope>NUCLEOTIDE SEQUENCE [LARGE SCALE GENOMIC DNA]</scope>
    <source>
        <strain evidence="7 8">Pla110</strain>
    </source>
</reference>
<dbReference type="AlphaFoldDB" id="A0A518CHK6"/>
<dbReference type="PANTHER" id="PTHR43229:SF2">
    <property type="entry name" value="NODULATION PROTEIN J"/>
    <property type="match status" value="1"/>
</dbReference>
<evidence type="ECO:0000256" key="3">
    <source>
        <dbReference type="ARBA" id="ARBA00022989"/>
    </source>
</evidence>
<dbReference type="InterPro" id="IPR047817">
    <property type="entry name" value="ABC2_TM_bact-type"/>
</dbReference>
<organism evidence="7 8">
    <name type="scientific">Polystyrenella longa</name>
    <dbReference type="NCBI Taxonomy" id="2528007"/>
    <lineage>
        <taxon>Bacteria</taxon>
        <taxon>Pseudomonadati</taxon>
        <taxon>Planctomycetota</taxon>
        <taxon>Planctomycetia</taxon>
        <taxon>Planctomycetales</taxon>
        <taxon>Planctomycetaceae</taxon>
        <taxon>Polystyrenella</taxon>
    </lineage>
</organism>
<dbReference type="EMBL" id="CP036281">
    <property type="protein sequence ID" value="QDU78707.1"/>
    <property type="molecule type" value="Genomic_DNA"/>
</dbReference>
<keyword evidence="8" id="KW-1185">Reference proteome</keyword>
<dbReference type="Proteomes" id="UP000317178">
    <property type="component" value="Chromosome"/>
</dbReference>
<keyword evidence="5" id="KW-1003">Cell membrane</keyword>
<feature type="transmembrane region" description="Helical" evidence="5">
    <location>
        <begin position="20"/>
        <end position="37"/>
    </location>
</feature>